<sequence length="187" mass="21752">MRKVILSMVMSLDGFIETRNRDISWHVWDDEMQAYMDELLDDIDTLLYGRVSYEMMIDYWPAAEMNERNSEEHRAFARKMNSLDKVVFSHSLNEATWNARIVKENIEDEILTMKQQEGKDIVLLAGPNLAATLIKHDVIDEYRIIVNPVVLGEGQPLFKERPRAIELVDSKSFQCGNVLLIYKAKKD</sequence>
<dbReference type="InterPro" id="IPR002734">
    <property type="entry name" value="RibDG_C"/>
</dbReference>
<dbReference type="Pfam" id="PF01872">
    <property type="entry name" value="RibD_C"/>
    <property type="match status" value="1"/>
</dbReference>
<dbReference type="SUPFAM" id="SSF53597">
    <property type="entry name" value="Dihydrofolate reductase-like"/>
    <property type="match status" value="1"/>
</dbReference>
<dbReference type="AlphaFoldDB" id="W4QE84"/>
<dbReference type="GO" id="GO:0008703">
    <property type="term" value="F:5-amino-6-(5-phosphoribosylamino)uracil reductase activity"/>
    <property type="evidence" value="ECO:0007669"/>
    <property type="project" value="InterPro"/>
</dbReference>
<dbReference type="Gene3D" id="3.40.430.10">
    <property type="entry name" value="Dihydrofolate Reductase, subunit A"/>
    <property type="match status" value="1"/>
</dbReference>
<evidence type="ECO:0000313" key="2">
    <source>
        <dbReference type="EMBL" id="GAE30262.1"/>
    </source>
</evidence>
<proteinExistence type="predicted"/>
<comment type="caution">
    <text evidence="2">The sequence shown here is derived from an EMBL/GenBank/DDBJ whole genome shotgun (WGS) entry which is preliminary data.</text>
</comment>
<dbReference type="PANTHER" id="PTHR38011:SF11">
    <property type="entry name" value="2,5-DIAMINO-6-RIBOSYLAMINO-4(3H)-PYRIMIDINONE 5'-PHOSPHATE REDUCTASE"/>
    <property type="match status" value="1"/>
</dbReference>
<reference evidence="2" key="1">
    <citation type="journal article" date="2014" name="Genome Announc.">
        <title>Draft Genome Sequences of Three Alkaliphilic Bacillus Strains, Bacillus wakoensis JCM 9140T, Bacillus akibai JCM 9157T, and Bacillus hemicellulosilyticus JCM 9152T.</title>
        <authorList>
            <person name="Yuki M."/>
            <person name="Oshima K."/>
            <person name="Suda W."/>
            <person name="Oshida Y."/>
            <person name="Kitamura K."/>
            <person name="Iida T."/>
            <person name="Hattori M."/>
            <person name="Ohkuma M."/>
        </authorList>
    </citation>
    <scope>NUCLEOTIDE SEQUENCE [LARGE SCALE GENOMIC DNA]</scope>
    <source>
        <strain evidence="2">JCM 9152</strain>
    </source>
</reference>
<dbReference type="GO" id="GO:0009231">
    <property type="term" value="P:riboflavin biosynthetic process"/>
    <property type="evidence" value="ECO:0007669"/>
    <property type="project" value="InterPro"/>
</dbReference>
<gene>
    <name evidence="2" type="ORF">JCM9152_1664</name>
</gene>
<dbReference type="InterPro" id="IPR024072">
    <property type="entry name" value="DHFR-like_dom_sf"/>
</dbReference>
<name>W4QE84_9BACI</name>
<accession>W4QE84</accession>
<dbReference type="RefSeq" id="WP_035342755.1">
    <property type="nucleotide sequence ID" value="NZ_BAUU01000010.1"/>
</dbReference>
<keyword evidence="3" id="KW-1185">Reference proteome</keyword>
<evidence type="ECO:0000259" key="1">
    <source>
        <dbReference type="Pfam" id="PF01872"/>
    </source>
</evidence>
<dbReference type="Proteomes" id="UP000018895">
    <property type="component" value="Unassembled WGS sequence"/>
</dbReference>
<organism evidence="2 3">
    <name type="scientific">Halalkalibacter hemicellulosilyticusJCM 9152</name>
    <dbReference type="NCBI Taxonomy" id="1236971"/>
    <lineage>
        <taxon>Bacteria</taxon>
        <taxon>Bacillati</taxon>
        <taxon>Bacillota</taxon>
        <taxon>Bacilli</taxon>
        <taxon>Bacillales</taxon>
        <taxon>Bacillaceae</taxon>
        <taxon>Halalkalibacter</taxon>
    </lineage>
</organism>
<dbReference type="InterPro" id="IPR050765">
    <property type="entry name" value="Riboflavin_Biosynth_HTPR"/>
</dbReference>
<protein>
    <submittedName>
        <fullName evidence="2">Bifunctional deaminase-reductase domain protein</fullName>
    </submittedName>
</protein>
<dbReference type="EMBL" id="BAUU01000010">
    <property type="protein sequence ID" value="GAE30262.1"/>
    <property type="molecule type" value="Genomic_DNA"/>
</dbReference>
<dbReference type="PANTHER" id="PTHR38011">
    <property type="entry name" value="DIHYDROFOLATE REDUCTASE FAMILY PROTEIN (AFU_ORTHOLOGUE AFUA_8G06820)"/>
    <property type="match status" value="1"/>
</dbReference>
<evidence type="ECO:0000313" key="3">
    <source>
        <dbReference type="Proteomes" id="UP000018895"/>
    </source>
</evidence>
<dbReference type="OrthoDB" id="195113at2"/>
<dbReference type="STRING" id="1236971.JCM9152_1664"/>
<feature type="domain" description="Bacterial bifunctional deaminase-reductase C-terminal" evidence="1">
    <location>
        <begin position="2"/>
        <end position="179"/>
    </location>
</feature>